<dbReference type="OrthoDB" id="10476343at2759"/>
<name>A0A0C9XPE8_9AGAM</name>
<organism evidence="2 3">
    <name type="scientific">Pisolithus microcarpus 441</name>
    <dbReference type="NCBI Taxonomy" id="765257"/>
    <lineage>
        <taxon>Eukaryota</taxon>
        <taxon>Fungi</taxon>
        <taxon>Dikarya</taxon>
        <taxon>Basidiomycota</taxon>
        <taxon>Agaricomycotina</taxon>
        <taxon>Agaricomycetes</taxon>
        <taxon>Agaricomycetidae</taxon>
        <taxon>Boletales</taxon>
        <taxon>Sclerodermatineae</taxon>
        <taxon>Pisolithaceae</taxon>
        <taxon>Pisolithus</taxon>
    </lineage>
</organism>
<reference evidence="2 3" key="1">
    <citation type="submission" date="2014-04" db="EMBL/GenBank/DDBJ databases">
        <authorList>
            <consortium name="DOE Joint Genome Institute"/>
            <person name="Kuo A."/>
            <person name="Kohler A."/>
            <person name="Costa M.D."/>
            <person name="Nagy L.G."/>
            <person name="Floudas D."/>
            <person name="Copeland A."/>
            <person name="Barry K.W."/>
            <person name="Cichocki N."/>
            <person name="Veneault-Fourrey C."/>
            <person name="LaButti K."/>
            <person name="Lindquist E.A."/>
            <person name="Lipzen A."/>
            <person name="Lundell T."/>
            <person name="Morin E."/>
            <person name="Murat C."/>
            <person name="Sun H."/>
            <person name="Tunlid A."/>
            <person name="Henrissat B."/>
            <person name="Grigoriev I.V."/>
            <person name="Hibbett D.S."/>
            <person name="Martin F."/>
            <person name="Nordberg H.P."/>
            <person name="Cantor M.N."/>
            <person name="Hua S.X."/>
        </authorList>
    </citation>
    <scope>NUCLEOTIDE SEQUENCE [LARGE SCALE GENOMIC DNA]</scope>
    <source>
        <strain evidence="2 3">441</strain>
    </source>
</reference>
<dbReference type="AlphaFoldDB" id="A0A0C9XPE8"/>
<dbReference type="EMBL" id="KN833948">
    <property type="protein sequence ID" value="KIK14255.1"/>
    <property type="molecule type" value="Genomic_DNA"/>
</dbReference>
<proteinExistence type="predicted"/>
<dbReference type="HOGENOM" id="CLU_2321264_0_0_1"/>
<evidence type="ECO:0000256" key="1">
    <source>
        <dbReference type="SAM" id="MobiDB-lite"/>
    </source>
</evidence>
<reference evidence="3" key="2">
    <citation type="submission" date="2015-01" db="EMBL/GenBank/DDBJ databases">
        <title>Evolutionary Origins and Diversification of the Mycorrhizal Mutualists.</title>
        <authorList>
            <consortium name="DOE Joint Genome Institute"/>
            <consortium name="Mycorrhizal Genomics Consortium"/>
            <person name="Kohler A."/>
            <person name="Kuo A."/>
            <person name="Nagy L.G."/>
            <person name="Floudas D."/>
            <person name="Copeland A."/>
            <person name="Barry K.W."/>
            <person name="Cichocki N."/>
            <person name="Veneault-Fourrey C."/>
            <person name="LaButti K."/>
            <person name="Lindquist E.A."/>
            <person name="Lipzen A."/>
            <person name="Lundell T."/>
            <person name="Morin E."/>
            <person name="Murat C."/>
            <person name="Riley R."/>
            <person name="Ohm R."/>
            <person name="Sun H."/>
            <person name="Tunlid A."/>
            <person name="Henrissat B."/>
            <person name="Grigoriev I.V."/>
            <person name="Hibbett D.S."/>
            <person name="Martin F."/>
        </authorList>
    </citation>
    <scope>NUCLEOTIDE SEQUENCE [LARGE SCALE GENOMIC DNA]</scope>
    <source>
        <strain evidence="3">441</strain>
    </source>
</reference>
<sequence>MLQPSEGVAVSDEQQPENEDAPYEPDKPKAMVKLWTPSTSLDSPLSTPPVRVYWPNIVPALVWAHLEAQARLPLPAQSQVATKSTDCPRLSFPTPPGTN</sequence>
<feature type="compositionally biased region" description="Acidic residues" evidence="1">
    <location>
        <begin position="14"/>
        <end position="23"/>
    </location>
</feature>
<feature type="region of interest" description="Disordered" evidence="1">
    <location>
        <begin position="1"/>
        <end position="28"/>
    </location>
</feature>
<keyword evidence="3" id="KW-1185">Reference proteome</keyword>
<protein>
    <submittedName>
        <fullName evidence="2">Uncharacterized protein</fullName>
    </submittedName>
</protein>
<gene>
    <name evidence="2" type="ORF">PISMIDRAFT_17428</name>
</gene>
<evidence type="ECO:0000313" key="3">
    <source>
        <dbReference type="Proteomes" id="UP000054018"/>
    </source>
</evidence>
<feature type="region of interest" description="Disordered" evidence="1">
    <location>
        <begin position="78"/>
        <end position="99"/>
    </location>
</feature>
<evidence type="ECO:0000313" key="2">
    <source>
        <dbReference type="EMBL" id="KIK14255.1"/>
    </source>
</evidence>
<accession>A0A0C9XPE8</accession>
<dbReference type="Proteomes" id="UP000054018">
    <property type="component" value="Unassembled WGS sequence"/>
</dbReference>